<dbReference type="Proteomes" id="UP001235939">
    <property type="component" value="Chromosome 04"/>
</dbReference>
<reference evidence="3 4" key="1">
    <citation type="submission" date="2022-01" db="EMBL/GenBank/DDBJ databases">
        <title>A chromosomal length assembly of Cordylochernes scorpioides.</title>
        <authorList>
            <person name="Zeh D."/>
            <person name="Zeh J."/>
        </authorList>
    </citation>
    <scope>NUCLEOTIDE SEQUENCE [LARGE SCALE GENOMIC DNA]</scope>
    <source>
        <strain evidence="3">IN4F17</strain>
        <tissue evidence="3">Whole Body</tissue>
    </source>
</reference>
<organism evidence="3 4">
    <name type="scientific">Cordylochernes scorpioides</name>
    <dbReference type="NCBI Taxonomy" id="51811"/>
    <lineage>
        <taxon>Eukaryota</taxon>
        <taxon>Metazoa</taxon>
        <taxon>Ecdysozoa</taxon>
        <taxon>Arthropoda</taxon>
        <taxon>Chelicerata</taxon>
        <taxon>Arachnida</taxon>
        <taxon>Pseudoscorpiones</taxon>
        <taxon>Cheliferoidea</taxon>
        <taxon>Chernetidae</taxon>
        <taxon>Cordylochernes</taxon>
    </lineage>
</organism>
<dbReference type="Pfam" id="PF02210">
    <property type="entry name" value="Laminin_G_2"/>
    <property type="match status" value="1"/>
</dbReference>
<dbReference type="InterPro" id="IPR001791">
    <property type="entry name" value="Laminin_G"/>
</dbReference>
<dbReference type="PROSITE" id="PS50025">
    <property type="entry name" value="LAM_G_DOMAIN"/>
    <property type="match status" value="1"/>
</dbReference>
<evidence type="ECO:0000313" key="4">
    <source>
        <dbReference type="Proteomes" id="UP001235939"/>
    </source>
</evidence>
<evidence type="ECO:0000313" key="3">
    <source>
        <dbReference type="EMBL" id="UYV67211.1"/>
    </source>
</evidence>
<feature type="domain" description="Laminin G" evidence="2">
    <location>
        <begin position="2"/>
        <end position="173"/>
    </location>
</feature>
<dbReference type="PANTHER" id="PTHR15036:SF85">
    <property type="entry name" value="SP2353, ISOFORM A"/>
    <property type="match status" value="1"/>
</dbReference>
<accession>A0ABY6KEF3</accession>
<protein>
    <submittedName>
        <fullName evidence="3">BC067074</fullName>
    </submittedName>
</protein>
<dbReference type="EMBL" id="CP092866">
    <property type="protein sequence ID" value="UYV67211.1"/>
    <property type="molecule type" value="Genomic_DNA"/>
</dbReference>
<dbReference type="Gene3D" id="2.60.120.200">
    <property type="match status" value="1"/>
</dbReference>
<dbReference type="InterPro" id="IPR050372">
    <property type="entry name" value="Neurexin-related_CASP"/>
</dbReference>
<dbReference type="SUPFAM" id="SSF49899">
    <property type="entry name" value="Concanavalin A-like lectins/glucanases"/>
    <property type="match status" value="1"/>
</dbReference>
<keyword evidence="4" id="KW-1185">Reference proteome</keyword>
<gene>
    <name evidence="3" type="ORF">LAZ67_4004411</name>
</gene>
<evidence type="ECO:0000256" key="1">
    <source>
        <dbReference type="PROSITE-ProRule" id="PRU00122"/>
    </source>
</evidence>
<dbReference type="InterPro" id="IPR013320">
    <property type="entry name" value="ConA-like_dom_sf"/>
</dbReference>
<dbReference type="PANTHER" id="PTHR15036">
    <property type="entry name" value="PIKACHURIN-LIKE PROTEIN"/>
    <property type="match status" value="1"/>
</dbReference>
<name>A0ABY6KEF3_9ARAC</name>
<sequence length="173" mass="18912">MIASPMFSGNGYLHYTDEEVMRRLEDSKTELDVEFRSFAPQGVLVWTGTGGGDRLSLQLRAGRLELRLNLGSGEARGIVGAELGDGRWHRLRLIRSEQEAELSVDGGPAVTCRAPGPLRQLNTHSGLYLGTPPSSLYLHFDLLACNVQFLDLNDWTPLSCTGVSFNGNIVPTP</sequence>
<dbReference type="SMART" id="SM00282">
    <property type="entry name" value="LamG"/>
    <property type="match status" value="1"/>
</dbReference>
<comment type="caution">
    <text evidence="1">Lacks conserved residue(s) required for the propagation of feature annotation.</text>
</comment>
<proteinExistence type="predicted"/>
<evidence type="ECO:0000259" key="2">
    <source>
        <dbReference type="PROSITE" id="PS50025"/>
    </source>
</evidence>
<dbReference type="CDD" id="cd00110">
    <property type="entry name" value="LamG"/>
    <property type="match status" value="1"/>
</dbReference>